<evidence type="ECO:0000256" key="6">
    <source>
        <dbReference type="PIRSR" id="PIRSR000350-4"/>
    </source>
</evidence>
<feature type="binding site" evidence="5">
    <location>
        <begin position="217"/>
        <end position="224"/>
    </location>
    <ligand>
        <name>NAD(+)</name>
        <dbReference type="ChEBI" id="CHEBI:57540"/>
    </ligand>
</feature>
<dbReference type="Pfam" id="PF02852">
    <property type="entry name" value="Pyr_redox_dim"/>
    <property type="match status" value="1"/>
</dbReference>
<feature type="binding site" evidence="5">
    <location>
        <begin position="180"/>
        <end position="182"/>
    </location>
    <ligand>
        <name>FAD</name>
        <dbReference type="ChEBI" id="CHEBI:57692"/>
    </ligand>
</feature>
<reference evidence="10 11" key="1">
    <citation type="submission" date="2019-04" db="EMBL/GenBank/DDBJ databases">
        <title>Isolation and identification of Cellulomonas shaoxiangyii sp. Nov. isolated from feces of the Tibetan antelopes (Pantholops hodgsonii) in the Qinghai-Tibet plateau of China.</title>
        <authorList>
            <person name="Tian Z."/>
        </authorList>
    </citation>
    <scope>NUCLEOTIDE SEQUENCE [LARGE SCALE GENOMIC DNA]</scope>
    <source>
        <strain evidence="10 11">Z28</strain>
    </source>
</reference>
<dbReference type="PRINTS" id="PR00368">
    <property type="entry name" value="FADPNR"/>
</dbReference>
<dbReference type="InterPro" id="IPR016156">
    <property type="entry name" value="FAD/NAD-linked_Rdtase_dimer_sf"/>
</dbReference>
<dbReference type="GO" id="GO:0050660">
    <property type="term" value="F:flavin adenine dinucleotide binding"/>
    <property type="evidence" value="ECO:0007669"/>
    <property type="project" value="TreeGrafter"/>
</dbReference>
<dbReference type="Pfam" id="PF07992">
    <property type="entry name" value="Pyr_redox_2"/>
    <property type="match status" value="1"/>
</dbReference>
<dbReference type="PIRSF" id="PIRSF000350">
    <property type="entry name" value="Mercury_reductase_MerA"/>
    <property type="match status" value="1"/>
</dbReference>
<evidence type="ECO:0000259" key="9">
    <source>
        <dbReference type="Pfam" id="PF07992"/>
    </source>
</evidence>
<dbReference type="AlphaFoldDB" id="A0A4P7SMK1"/>
<dbReference type="InterPro" id="IPR050151">
    <property type="entry name" value="Class-I_Pyr_Nuc-Dis_Oxidored"/>
</dbReference>
<dbReference type="KEGG" id="celz:E5225_11430"/>
<feature type="domain" description="FAD/NAD(P)-binding" evidence="9">
    <location>
        <begin position="42"/>
        <end position="364"/>
    </location>
</feature>
<feature type="compositionally biased region" description="Basic residues" evidence="7">
    <location>
        <begin position="17"/>
        <end position="31"/>
    </location>
</feature>
<dbReference type="InterPro" id="IPR004099">
    <property type="entry name" value="Pyr_nucl-diS_OxRdtase_dimer"/>
</dbReference>
<organism evidence="10 11">
    <name type="scientific">Cellulomonas shaoxiangyii</name>
    <dbReference type="NCBI Taxonomy" id="2566013"/>
    <lineage>
        <taxon>Bacteria</taxon>
        <taxon>Bacillati</taxon>
        <taxon>Actinomycetota</taxon>
        <taxon>Actinomycetes</taxon>
        <taxon>Micrococcales</taxon>
        <taxon>Cellulomonadaceae</taxon>
        <taxon>Cellulomonas</taxon>
    </lineage>
</organism>
<dbReference type="SUPFAM" id="SSF55424">
    <property type="entry name" value="FAD/NAD-linked reductases, dimerisation (C-terminal) domain"/>
    <property type="match status" value="1"/>
</dbReference>
<feature type="binding site" evidence="5">
    <location>
        <position position="354"/>
    </location>
    <ligand>
        <name>FAD</name>
        <dbReference type="ChEBI" id="CHEBI:57692"/>
    </ligand>
</feature>
<evidence type="ECO:0000256" key="3">
    <source>
        <dbReference type="ARBA" id="ARBA00022827"/>
    </source>
</evidence>
<dbReference type="PANTHER" id="PTHR22912:SF151">
    <property type="entry name" value="DIHYDROLIPOYL DEHYDROGENASE, MITOCHONDRIAL"/>
    <property type="match status" value="1"/>
</dbReference>
<evidence type="ECO:0000256" key="4">
    <source>
        <dbReference type="ARBA" id="ARBA00023027"/>
    </source>
</evidence>
<proteinExistence type="inferred from homology"/>
<name>A0A4P7SMK1_9CELL</name>
<dbReference type="Gene3D" id="3.50.50.60">
    <property type="entry name" value="FAD/NAD(P)-binding domain"/>
    <property type="match status" value="2"/>
</dbReference>
<comment type="cofactor">
    <cofactor evidence="5">
        <name>FAD</name>
        <dbReference type="ChEBI" id="CHEBI:57692"/>
    </cofactor>
    <text evidence="5">Binds 1 FAD per subunit.</text>
</comment>
<keyword evidence="2" id="KW-0285">Flavoprotein</keyword>
<keyword evidence="3 5" id="KW-0274">FAD</keyword>
<feature type="disulfide bond" description="Redox-active" evidence="6">
    <location>
        <begin position="79"/>
        <end position="84"/>
    </location>
</feature>
<accession>A0A4P7SMK1</accession>
<keyword evidence="11" id="KW-1185">Reference proteome</keyword>
<sequence length="535" mass="55420">MPTSSSALGDRGAPGRALRRCRGRRTGRPRRGGNVSNEVQEFDVVVLGAGAVGENAADRASRTGLSVALVESQLVGGECSYWACMPSKALLRAGDALAAARDVPGAAAAVTGGVDVAAVLARRDEVTSHWDDAGQVRWVEGAGLTLLRGHARLTGARELVLTHEDTDTRVLARHAVVVATGSVAAVPRAGGLADVRPWTSREATSAHTVPPRLAVVGGGVVGVEMATAFADLGSEVTLLVRGDRLLPRAEPFAGEALARALVDRGVRVALRASVVAASRDDAGVHLTVEHEPRDASAGTEQLVADEVLVATGRRPATEDLGLETVGLTPGGALEVDDALQVQGVEGGWLFAVGDVTGRTGTTHQGKYDARVVGDVLAARFDPRPGGGVDGPQVPRGLSREGEAGAGPWSRYRATADAAAVPQVVFTRPQVAWVGPTEEEARRAGLDVGVVGYDLGGVAGASVTGEHYEGRVQVVVDRARDVLVGATFVGPDVADMLHAATVAVVGEVPLHRLWHAVPSYPTLSEVWLRLLEADGR</sequence>
<feature type="domain" description="Pyridine nucleotide-disulphide oxidoreductase dimerisation" evidence="8">
    <location>
        <begin position="420"/>
        <end position="526"/>
    </location>
</feature>
<evidence type="ECO:0000256" key="2">
    <source>
        <dbReference type="ARBA" id="ARBA00022630"/>
    </source>
</evidence>
<evidence type="ECO:0000259" key="8">
    <source>
        <dbReference type="Pfam" id="PF02852"/>
    </source>
</evidence>
<dbReference type="PANTHER" id="PTHR22912">
    <property type="entry name" value="DISULFIDE OXIDOREDUCTASE"/>
    <property type="match status" value="1"/>
</dbReference>
<evidence type="ECO:0000256" key="7">
    <source>
        <dbReference type="SAM" id="MobiDB-lite"/>
    </source>
</evidence>
<keyword evidence="5" id="KW-0547">Nucleotide-binding</keyword>
<evidence type="ECO:0000256" key="5">
    <source>
        <dbReference type="PIRSR" id="PIRSR000350-3"/>
    </source>
</evidence>
<evidence type="ECO:0000313" key="11">
    <source>
        <dbReference type="Proteomes" id="UP000296469"/>
    </source>
</evidence>
<feature type="region of interest" description="Disordered" evidence="7">
    <location>
        <begin position="382"/>
        <end position="405"/>
    </location>
</feature>
<dbReference type="Proteomes" id="UP000296469">
    <property type="component" value="Chromosome"/>
</dbReference>
<gene>
    <name evidence="10" type="ORF">E5225_11430</name>
</gene>
<feature type="region of interest" description="Disordered" evidence="7">
    <location>
        <begin position="1"/>
        <end position="35"/>
    </location>
</feature>
<feature type="binding site" evidence="5">
    <location>
        <position position="88"/>
    </location>
    <ligand>
        <name>FAD</name>
        <dbReference type="ChEBI" id="CHEBI:57692"/>
    </ligand>
</feature>
<dbReference type="GO" id="GO:0004148">
    <property type="term" value="F:dihydrolipoyl dehydrogenase (NADH) activity"/>
    <property type="evidence" value="ECO:0007669"/>
    <property type="project" value="TreeGrafter"/>
</dbReference>
<dbReference type="SUPFAM" id="SSF51905">
    <property type="entry name" value="FAD/NAD(P)-binding domain"/>
    <property type="match status" value="1"/>
</dbReference>
<comment type="similarity">
    <text evidence="1">Belongs to the class-I pyridine nucleotide-disulfide oxidoreductase family.</text>
</comment>
<evidence type="ECO:0000313" key="10">
    <source>
        <dbReference type="EMBL" id="QCB94084.1"/>
    </source>
</evidence>
<feature type="binding site" evidence="5">
    <location>
        <position position="312"/>
    </location>
    <ligand>
        <name>NAD(+)</name>
        <dbReference type="ChEBI" id="CHEBI:57540"/>
    </ligand>
</feature>
<dbReference type="GO" id="GO:0006103">
    <property type="term" value="P:2-oxoglutarate metabolic process"/>
    <property type="evidence" value="ECO:0007669"/>
    <property type="project" value="TreeGrafter"/>
</dbReference>
<dbReference type="PRINTS" id="PR00411">
    <property type="entry name" value="PNDRDTASEI"/>
</dbReference>
<protein>
    <submittedName>
        <fullName evidence="10">NAD(P)/FAD-dependent oxidoreductase</fullName>
    </submittedName>
</protein>
<dbReference type="Gene3D" id="3.30.390.30">
    <property type="match status" value="1"/>
</dbReference>
<dbReference type="InterPro" id="IPR001100">
    <property type="entry name" value="Pyr_nuc-diS_OxRdtase"/>
</dbReference>
<dbReference type="OrthoDB" id="9800167at2"/>
<evidence type="ECO:0000256" key="1">
    <source>
        <dbReference type="ARBA" id="ARBA00007532"/>
    </source>
</evidence>
<dbReference type="InterPro" id="IPR023753">
    <property type="entry name" value="FAD/NAD-binding_dom"/>
</dbReference>
<dbReference type="EMBL" id="CP039291">
    <property type="protein sequence ID" value="QCB94084.1"/>
    <property type="molecule type" value="Genomic_DNA"/>
</dbReference>
<keyword evidence="4 5" id="KW-0520">NAD</keyword>
<dbReference type="InterPro" id="IPR036188">
    <property type="entry name" value="FAD/NAD-bd_sf"/>
</dbReference>